<dbReference type="PANTHER" id="PTHR40658">
    <property type="match status" value="1"/>
</dbReference>
<dbReference type="InterPro" id="IPR012550">
    <property type="entry name" value="DUF1706"/>
</dbReference>
<gene>
    <name evidence="1" type="ORF">D8S82_18850</name>
</gene>
<proteinExistence type="predicted"/>
<organism evidence="1 2">
    <name type="scientific">Mycolicibacterium hodleri</name>
    <dbReference type="NCBI Taxonomy" id="49897"/>
    <lineage>
        <taxon>Bacteria</taxon>
        <taxon>Bacillati</taxon>
        <taxon>Actinomycetota</taxon>
        <taxon>Actinomycetes</taxon>
        <taxon>Mycobacteriales</taxon>
        <taxon>Mycobacteriaceae</taxon>
        <taxon>Mycolicibacterium</taxon>
    </lineage>
</organism>
<sequence length="167" mass="19001">MAIPTSKDELLAAIEKTFTQLSGDLDRVPPDAARQPVLKGHVKDTMMSPADLVAYLVGWNQQVLTWHRRRAAGLPDEFPAPGIRWNELGLLAKRYYAEHHDDDWDGLRTQLLEAKDLILVLVEGYTDADLYGAPWYGKWTMGRMISLNTSSPYANARARIRTWLRHT</sequence>
<dbReference type="AlphaFoldDB" id="A0A544VYJ1"/>
<accession>A0A544VYJ1</accession>
<dbReference type="InterPro" id="IPR034660">
    <property type="entry name" value="DinB/YfiT-like"/>
</dbReference>
<name>A0A544VYJ1_9MYCO</name>
<dbReference type="Gene3D" id="1.20.120.450">
    <property type="entry name" value="dinb family like domain"/>
    <property type="match status" value="1"/>
</dbReference>
<dbReference type="PANTHER" id="PTHR40658:SF3">
    <property type="entry name" value="CLBS_DFSB FAMILY FOUR-HELIX BUNDLE PROTEIN"/>
    <property type="match status" value="1"/>
</dbReference>
<evidence type="ECO:0000313" key="1">
    <source>
        <dbReference type="EMBL" id="TQR85057.1"/>
    </source>
</evidence>
<dbReference type="EMBL" id="VIFX01000024">
    <property type="protein sequence ID" value="TQR85057.1"/>
    <property type="molecule type" value="Genomic_DNA"/>
</dbReference>
<dbReference type="RefSeq" id="WP_142553560.1">
    <property type="nucleotide sequence ID" value="NZ_VIFX01000024.1"/>
</dbReference>
<evidence type="ECO:0000313" key="2">
    <source>
        <dbReference type="Proteomes" id="UP000315759"/>
    </source>
</evidence>
<dbReference type="Pfam" id="PF08020">
    <property type="entry name" value="DUF1706"/>
    <property type="match status" value="1"/>
</dbReference>
<dbReference type="Proteomes" id="UP000315759">
    <property type="component" value="Unassembled WGS sequence"/>
</dbReference>
<keyword evidence="2" id="KW-1185">Reference proteome</keyword>
<comment type="caution">
    <text evidence="1">The sequence shown here is derived from an EMBL/GenBank/DDBJ whole genome shotgun (WGS) entry which is preliminary data.</text>
</comment>
<protein>
    <submittedName>
        <fullName evidence="1">ClbS/DfsB family four-helix bundle protein</fullName>
    </submittedName>
</protein>
<reference evidence="1 2" key="1">
    <citation type="submission" date="2018-10" db="EMBL/GenBank/DDBJ databases">
        <title>Draft genome of Mycobacterium hodleri strain B.</title>
        <authorList>
            <person name="Amande T.J."/>
            <person name="Mcgenity T.J."/>
        </authorList>
    </citation>
    <scope>NUCLEOTIDE SEQUENCE [LARGE SCALE GENOMIC DNA]</scope>
    <source>
        <strain evidence="1 2">B</strain>
    </source>
</reference>